<gene>
    <name evidence="1" type="ORF">ORPV_1076</name>
</gene>
<keyword evidence="2" id="KW-1185">Reference proteome</keyword>
<evidence type="ECO:0000313" key="1">
    <source>
        <dbReference type="EMBL" id="SNW62980.1"/>
    </source>
</evidence>
<dbReference type="RefSeq" id="YP_009449282.1">
    <property type="nucleotide sequence ID" value="NC_036594.1"/>
</dbReference>
<name>A0A2I2L656_9VIRU</name>
<dbReference type="KEGG" id="vg:35381737"/>
<sequence length="367" mass="43847">MELFTLLNEILFCIFDYVNKLDDINRFICSYKNGYMIRNYIRTIEEYTIENPKVLSLYPNLTKLDGFLLLYNKKLFNVYDMPCFPKIENLCIDFPLYNFYQPIYLYLNKYFQTNNNLQAITFIADDYSHGFGTETSGYCNRFFNINDKVLCIDDDNSINGDIDEINMRKNVINLLVKNNINNSITLDGKNNDMEFIKFILEHKFKIINMSKMMYQIGEFIKDDNFNKSLIYSLSRLEEINIILGEQNLYLKRYVKDLYYGEHIIDCLTKRKIVNKKMINLLIPVSTSKLNECLNIFPNVQEIFILYDNKTKELTCDNDLYKWIEGLSSNLKVIHHFVHDNDRKKSSSEQDVYEYRYFEIVKKYNIKK</sequence>
<accession>A0A2I2L656</accession>
<dbReference type="EMBL" id="LT906555">
    <property type="protein sequence ID" value="SNW62980.1"/>
    <property type="molecule type" value="Genomic_DNA"/>
</dbReference>
<organism evidence="1">
    <name type="scientific">Orpheovirus IHUMI-LCC2</name>
    <dbReference type="NCBI Taxonomy" id="2023057"/>
    <lineage>
        <taxon>Viruses</taxon>
        <taxon>Varidnaviria</taxon>
        <taxon>Bamfordvirae</taxon>
        <taxon>Nucleocytoviricota</taxon>
        <taxon>Megaviricetes</taxon>
        <taxon>Pimascovirales</taxon>
        <taxon>Ocovirineae</taxon>
        <taxon>Orpheoviridae</taxon>
        <taxon>Alphaorpheovirus</taxon>
        <taxon>Alphaorpheovirus massiliense</taxon>
    </lineage>
</organism>
<evidence type="ECO:0000313" key="2">
    <source>
        <dbReference type="Proteomes" id="UP000236316"/>
    </source>
</evidence>
<proteinExistence type="predicted"/>
<reference evidence="1" key="1">
    <citation type="submission" date="2017-08" db="EMBL/GenBank/DDBJ databases">
        <authorList>
            <consortium name="Urmite Genomes"/>
        </authorList>
    </citation>
    <scope>NUCLEOTIDE SEQUENCE [LARGE SCALE GENOMIC DNA]</scope>
    <source>
        <strain evidence="1">IHUMI-LCC2</strain>
    </source>
</reference>
<dbReference type="GeneID" id="35381737"/>
<dbReference type="Proteomes" id="UP000236316">
    <property type="component" value="Segment"/>
</dbReference>
<protein>
    <submittedName>
        <fullName evidence="1">Uncharacterized protein</fullName>
    </submittedName>
</protein>